<evidence type="ECO:0000259" key="6">
    <source>
        <dbReference type="Pfam" id="PF00082"/>
    </source>
</evidence>
<comment type="caution">
    <text evidence="7">The sequence shown here is derived from an EMBL/GenBank/DDBJ whole genome shotgun (WGS) entry which is preliminary data.</text>
</comment>
<accession>A0ABS6A7N7</accession>
<keyword evidence="5" id="KW-0732">Signal</keyword>
<dbReference type="InterPro" id="IPR050131">
    <property type="entry name" value="Peptidase_S8_subtilisin-like"/>
</dbReference>
<feature type="signal peptide" evidence="5">
    <location>
        <begin position="1"/>
        <end position="21"/>
    </location>
</feature>
<dbReference type="PROSITE" id="PS51892">
    <property type="entry name" value="SUBTILASE"/>
    <property type="match status" value="1"/>
</dbReference>
<proteinExistence type="inferred from homology"/>
<feature type="active site" description="Charge relay system" evidence="4">
    <location>
        <position position="163"/>
    </location>
</feature>
<dbReference type="InterPro" id="IPR023828">
    <property type="entry name" value="Peptidase_S8_Ser-AS"/>
</dbReference>
<evidence type="ECO:0000256" key="2">
    <source>
        <dbReference type="ARBA" id="ARBA00022801"/>
    </source>
</evidence>
<reference evidence="7 8" key="1">
    <citation type="submission" date="2021-05" db="EMBL/GenBank/DDBJ databases">
        <title>Draft genomes of bacteria isolated from model marine particles.</title>
        <authorList>
            <person name="Datta M.S."/>
            <person name="Schwartzman J.A."/>
            <person name="Enke T.N."/>
            <person name="Saavedra J."/>
            <person name="Cermak N."/>
            <person name="Cordero O.X."/>
        </authorList>
    </citation>
    <scope>NUCLEOTIDE SEQUENCE [LARGE SCALE GENOMIC DNA]</scope>
    <source>
        <strain evidence="7 8">D2M19</strain>
    </source>
</reference>
<keyword evidence="1 4" id="KW-0645">Protease</keyword>
<dbReference type="Pfam" id="PF00082">
    <property type="entry name" value="Peptidase_S8"/>
    <property type="match status" value="1"/>
</dbReference>
<evidence type="ECO:0000256" key="5">
    <source>
        <dbReference type="SAM" id="SignalP"/>
    </source>
</evidence>
<organism evidence="7 8">
    <name type="scientific">Marinobacter salexigens</name>
    <dbReference type="NCBI Taxonomy" id="1925763"/>
    <lineage>
        <taxon>Bacteria</taxon>
        <taxon>Pseudomonadati</taxon>
        <taxon>Pseudomonadota</taxon>
        <taxon>Gammaproteobacteria</taxon>
        <taxon>Pseudomonadales</taxon>
        <taxon>Marinobacteraceae</taxon>
        <taxon>Marinobacter</taxon>
    </lineage>
</organism>
<evidence type="ECO:0000313" key="8">
    <source>
        <dbReference type="Proteomes" id="UP000753376"/>
    </source>
</evidence>
<evidence type="ECO:0000256" key="4">
    <source>
        <dbReference type="PROSITE-ProRule" id="PRU01240"/>
    </source>
</evidence>
<dbReference type="PROSITE" id="PS00138">
    <property type="entry name" value="SUBTILASE_SER"/>
    <property type="match status" value="1"/>
</dbReference>
<gene>
    <name evidence="7" type="ORF">KO508_09205</name>
</gene>
<sequence>MRSNRTLFLVLSLFFSMAVEAGEMPRQLVNAPAEQQKTKVSLVVSYRTDGLSTQSSGAVKRAEVLHVKTKDAEGYAAYLKQKPGVFAVEPNYLVSNPRMPKAPIVLAPSSVRSQSVSSTPNDPAFSDQWAWQPPTQEYPGAHDILAAARKSVQKRKLRIGVADSGFHQISDLKYTEGYNFSTVDGPGADFYTSQINPSCTDSHGTAVAGIIAATTNNFEGVAGIVDTELYAARVMSCGYGAMNDVATGIYWLAGQPTGAAPTLTKPVDIINISLGSSTSECPTYLQGAIDFAVSKGVLVVVAAGNDGTDVSGYSPANCNNVITVGSVDRRGKPSDFSNRGSGIDIAALGELVRTLNGEGQASLWFGTSFATPNITGIAGLLKQHAPTLSPEWLALRVKEASRYPQDYDTNVFKGGIADANRMITKLNEDLSDIQPSFKPALADIARCHRNAYLNTSVDPSQLETLYEIDSSNLGPLAADEHYTVFALSKNQPASEATIIAASQESKFLIPNIDLTENEYLFDICKLDDTGCRYGKTLSLNVSVQVVDVRSCSKG</sequence>
<keyword evidence="3 4" id="KW-0720">Serine protease</keyword>
<dbReference type="PANTHER" id="PTHR43806:SF11">
    <property type="entry name" value="CEREVISIN-RELATED"/>
    <property type="match status" value="1"/>
</dbReference>
<dbReference type="InterPro" id="IPR000209">
    <property type="entry name" value="Peptidase_S8/S53_dom"/>
</dbReference>
<feature type="chain" id="PRO_5045993976" evidence="5">
    <location>
        <begin position="22"/>
        <end position="554"/>
    </location>
</feature>
<dbReference type="PROSITE" id="PS00137">
    <property type="entry name" value="SUBTILASE_HIS"/>
    <property type="match status" value="1"/>
</dbReference>
<feature type="domain" description="Peptidase S8/S53" evidence="6">
    <location>
        <begin position="156"/>
        <end position="393"/>
    </location>
</feature>
<evidence type="ECO:0000256" key="1">
    <source>
        <dbReference type="ARBA" id="ARBA00022670"/>
    </source>
</evidence>
<protein>
    <submittedName>
        <fullName evidence="7">S8 family serine peptidase</fullName>
    </submittedName>
</protein>
<keyword evidence="2 4" id="KW-0378">Hydrolase</keyword>
<dbReference type="Proteomes" id="UP000753376">
    <property type="component" value="Unassembled WGS sequence"/>
</dbReference>
<dbReference type="EMBL" id="JAHKPV010000017">
    <property type="protein sequence ID" value="MBU2874182.1"/>
    <property type="molecule type" value="Genomic_DNA"/>
</dbReference>
<dbReference type="InterPro" id="IPR022398">
    <property type="entry name" value="Peptidase_S8_His-AS"/>
</dbReference>
<feature type="active site" description="Charge relay system" evidence="4">
    <location>
        <position position="203"/>
    </location>
</feature>
<keyword evidence="8" id="KW-1185">Reference proteome</keyword>
<evidence type="ECO:0000313" key="7">
    <source>
        <dbReference type="EMBL" id="MBU2874182.1"/>
    </source>
</evidence>
<feature type="active site" description="Charge relay system" evidence="4">
    <location>
        <position position="368"/>
    </location>
</feature>
<name>A0ABS6A7N7_9GAMM</name>
<dbReference type="RefSeq" id="WP_216008031.1">
    <property type="nucleotide sequence ID" value="NZ_JAHKPV010000017.1"/>
</dbReference>
<evidence type="ECO:0000256" key="3">
    <source>
        <dbReference type="ARBA" id="ARBA00022825"/>
    </source>
</evidence>
<dbReference type="PANTHER" id="PTHR43806">
    <property type="entry name" value="PEPTIDASE S8"/>
    <property type="match status" value="1"/>
</dbReference>
<comment type="similarity">
    <text evidence="4">Belongs to the peptidase S8 family.</text>
</comment>